<reference evidence="1" key="1">
    <citation type="journal article" date="2021" name="IMA Fungus">
        <title>Genomic characterization of three marine fungi, including Emericellopsis atlantica sp. nov. with signatures of a generalist lifestyle and marine biomass degradation.</title>
        <authorList>
            <person name="Hagestad O.C."/>
            <person name="Hou L."/>
            <person name="Andersen J.H."/>
            <person name="Hansen E.H."/>
            <person name="Altermark B."/>
            <person name="Li C."/>
            <person name="Kuhnert E."/>
            <person name="Cox R.J."/>
            <person name="Crous P.W."/>
            <person name="Spatafora J.W."/>
            <person name="Lail K."/>
            <person name="Amirebrahimi M."/>
            <person name="Lipzen A."/>
            <person name="Pangilinan J."/>
            <person name="Andreopoulos W."/>
            <person name="Hayes R.D."/>
            <person name="Ng V."/>
            <person name="Grigoriev I.V."/>
            <person name="Jackson S.A."/>
            <person name="Sutton T.D.S."/>
            <person name="Dobson A.D.W."/>
            <person name="Rama T."/>
        </authorList>
    </citation>
    <scope>NUCLEOTIDE SEQUENCE</scope>
    <source>
        <strain evidence="1">TRa018bII</strain>
    </source>
</reference>
<dbReference type="EMBL" id="MU251676">
    <property type="protein sequence ID" value="KAG9230402.1"/>
    <property type="molecule type" value="Genomic_DNA"/>
</dbReference>
<proteinExistence type="predicted"/>
<name>A0A9P7YBY5_9HELO</name>
<evidence type="ECO:0000313" key="2">
    <source>
        <dbReference type="Proteomes" id="UP000824998"/>
    </source>
</evidence>
<accession>A0A9P7YBY5</accession>
<feature type="non-terminal residue" evidence="1">
    <location>
        <position position="1"/>
    </location>
</feature>
<keyword evidence="2" id="KW-1185">Reference proteome</keyword>
<comment type="caution">
    <text evidence="1">The sequence shown here is derived from an EMBL/GenBank/DDBJ whole genome shotgun (WGS) entry which is preliminary data.</text>
</comment>
<dbReference type="AlphaFoldDB" id="A0A9P7YBY5"/>
<evidence type="ECO:0000313" key="1">
    <source>
        <dbReference type="EMBL" id="KAG9230402.1"/>
    </source>
</evidence>
<dbReference type="Proteomes" id="UP000824998">
    <property type="component" value="Unassembled WGS sequence"/>
</dbReference>
<gene>
    <name evidence="1" type="ORF">BJ875DRAFT_349433</name>
</gene>
<sequence>LSEHAAKLSKLLGETLQRIESAKEESVPVSLVKSLIVAVYALTTKVEGAPDYNAVIKAVASIHEDLKSTTTTTQTTATTVMDALTTIHGDIKTAALSITKGVAEVGKEAAVVLQETRDIAKAIRSTPTPKSSYASVLSSNIAPSSKPITIPTQTPSLIQAQREIVVKITNPTTIESLRAKNPRILQSHVDRAIEQSQNKHIESIRVASANQLKSGDLSIKTINITEAEALKQFADDWSSRIGNGASVRVPTYGIIAHGIRTKSMDMAEFERVKDELMKDNKPFIPLAEIKY</sequence>
<feature type="non-terminal residue" evidence="1">
    <location>
        <position position="291"/>
    </location>
</feature>
<organism evidence="1 2">
    <name type="scientific">Amylocarpus encephaloides</name>
    <dbReference type="NCBI Taxonomy" id="45428"/>
    <lineage>
        <taxon>Eukaryota</taxon>
        <taxon>Fungi</taxon>
        <taxon>Dikarya</taxon>
        <taxon>Ascomycota</taxon>
        <taxon>Pezizomycotina</taxon>
        <taxon>Leotiomycetes</taxon>
        <taxon>Helotiales</taxon>
        <taxon>Helotiales incertae sedis</taxon>
        <taxon>Amylocarpus</taxon>
    </lineage>
</organism>
<protein>
    <submittedName>
        <fullName evidence="1">Uncharacterized protein</fullName>
    </submittedName>
</protein>
<dbReference type="OrthoDB" id="3528085at2759"/>